<evidence type="ECO:0000313" key="1">
    <source>
        <dbReference type="EMBL" id="QJA46413.1"/>
    </source>
</evidence>
<reference evidence="1" key="1">
    <citation type="submission" date="2020-03" db="EMBL/GenBank/DDBJ databases">
        <title>The deep terrestrial virosphere.</title>
        <authorList>
            <person name="Holmfeldt K."/>
            <person name="Nilsson E."/>
            <person name="Simone D."/>
            <person name="Lopez-Fernandez M."/>
            <person name="Wu X."/>
            <person name="de Brujin I."/>
            <person name="Lundin D."/>
            <person name="Andersson A."/>
            <person name="Bertilsson S."/>
            <person name="Dopson M."/>
        </authorList>
    </citation>
    <scope>NUCLEOTIDE SEQUENCE</scope>
    <source>
        <strain evidence="1">TM448A00411</strain>
        <strain evidence="2">TM448B00141</strain>
    </source>
</reference>
<sequence length="65" mass="7557">MTQLEFDDLPATETDIMAGKLKFKESLLMAAYRNQDKHEINRLFFECENLRGKLKCANAGNTREF</sequence>
<protein>
    <submittedName>
        <fullName evidence="1">Uncharacterized protein</fullName>
    </submittedName>
</protein>
<gene>
    <name evidence="1" type="ORF">TM448A00411_0015</name>
    <name evidence="2" type="ORF">TM448B00141_0005</name>
</gene>
<accession>A0A6H1ZES5</accession>
<proteinExistence type="predicted"/>
<evidence type="ECO:0000313" key="2">
    <source>
        <dbReference type="EMBL" id="QJH93819.1"/>
    </source>
</evidence>
<organism evidence="1">
    <name type="scientific">viral metagenome</name>
    <dbReference type="NCBI Taxonomy" id="1070528"/>
    <lineage>
        <taxon>unclassified sequences</taxon>
        <taxon>metagenomes</taxon>
        <taxon>organismal metagenomes</taxon>
    </lineage>
</organism>
<dbReference type="AlphaFoldDB" id="A0A6H1ZES5"/>
<dbReference type="EMBL" id="MT144010">
    <property type="protein sequence ID" value="QJA46413.1"/>
    <property type="molecule type" value="Genomic_DNA"/>
</dbReference>
<name>A0A6H1ZES5_9ZZZZ</name>
<dbReference type="EMBL" id="MT144592">
    <property type="protein sequence ID" value="QJH93819.1"/>
    <property type="molecule type" value="Genomic_DNA"/>
</dbReference>